<dbReference type="InterPro" id="IPR018062">
    <property type="entry name" value="HTH_AraC-typ_CS"/>
</dbReference>
<dbReference type="InterPro" id="IPR014710">
    <property type="entry name" value="RmlC-like_jellyroll"/>
</dbReference>
<dbReference type="Gene3D" id="2.60.120.10">
    <property type="entry name" value="Jelly Rolls"/>
    <property type="match status" value="1"/>
</dbReference>
<evidence type="ECO:0000256" key="1">
    <source>
        <dbReference type="ARBA" id="ARBA00023015"/>
    </source>
</evidence>
<proteinExistence type="predicted"/>
<dbReference type="InterPro" id="IPR009057">
    <property type="entry name" value="Homeodomain-like_sf"/>
</dbReference>
<keyword evidence="2" id="KW-0238">DNA-binding</keyword>
<dbReference type="InterPro" id="IPR003313">
    <property type="entry name" value="AraC-bd"/>
</dbReference>
<dbReference type="PROSITE" id="PS00041">
    <property type="entry name" value="HTH_ARAC_FAMILY_1"/>
    <property type="match status" value="1"/>
</dbReference>
<evidence type="ECO:0000259" key="5">
    <source>
        <dbReference type="SMART" id="SM00342"/>
    </source>
</evidence>
<keyword evidence="6" id="KW-0614">Plasmid</keyword>
<dbReference type="Pfam" id="PF12833">
    <property type="entry name" value="HTH_18"/>
    <property type="match status" value="1"/>
</dbReference>
<evidence type="ECO:0000256" key="3">
    <source>
        <dbReference type="ARBA" id="ARBA00023163"/>
    </source>
</evidence>
<dbReference type="Pfam" id="PF02311">
    <property type="entry name" value="AraC_binding"/>
    <property type="match status" value="1"/>
</dbReference>
<feature type="domain" description="HTH araC/xylS-type" evidence="5">
    <location>
        <begin position="202"/>
        <end position="285"/>
    </location>
</feature>
<gene>
    <name evidence="6" type="primary">melR</name>
    <name evidence="6" type="ORF">DAETH_36770</name>
</gene>
<keyword evidence="1" id="KW-0805">Transcription regulation</keyword>
<dbReference type="SMART" id="SM00342">
    <property type="entry name" value="HTH_ARAC"/>
    <property type="match status" value="1"/>
</dbReference>
<evidence type="ECO:0000313" key="7">
    <source>
        <dbReference type="Proteomes" id="UP001064971"/>
    </source>
</evidence>
<dbReference type="SUPFAM" id="SSF51182">
    <property type="entry name" value="RmlC-like cupins"/>
    <property type="match status" value="1"/>
</dbReference>
<dbReference type="EMBL" id="AP026561">
    <property type="protein sequence ID" value="BDP43708.1"/>
    <property type="molecule type" value="Genomic_DNA"/>
</dbReference>
<keyword evidence="3" id="KW-0804">Transcription</keyword>
<keyword evidence="7" id="KW-1185">Reference proteome</keyword>
<reference evidence="6" key="1">
    <citation type="submission" date="2022-07" db="EMBL/GenBank/DDBJ databases">
        <title>Complete Genome Sequence of the Radioresistant Bacterium Deinococcus aetherius ST0316, Isolated from the Air Dust collected in Lower Stratosphere above Japan.</title>
        <authorList>
            <person name="Satoh K."/>
            <person name="Hagiwara K."/>
            <person name="Katsumata K."/>
            <person name="Kubo A."/>
            <person name="Yokobori S."/>
            <person name="Yamagishi A."/>
            <person name="Oono Y."/>
            <person name="Narumi I."/>
        </authorList>
    </citation>
    <scope>NUCLEOTIDE SEQUENCE</scope>
    <source>
        <strain evidence="6">ST0316</strain>
        <plasmid evidence="6">pDAETH-1</plasmid>
    </source>
</reference>
<evidence type="ECO:0000313" key="6">
    <source>
        <dbReference type="EMBL" id="BDP43708.1"/>
    </source>
</evidence>
<sequence>MQRHPDRVTRPGPTPPQNTHPPHEGEERFGLDCWCGEPYLMAAAHWHDEIELNLVERGAITYLAGGTVTTLTRGQLAVFWGAMPHRVVEAETETRLAWLTLPLTSFLGWDLPANLRALVLHGHFVRGSGRALGADATRFRRWTRDLSESGEGSRVVLLEVEAHLRRLARTPAGARAVTAVDQAGLGHAERMCAYIAQHYAEPISAADIAGAMGLNPTYAMGLFRAAFGRTILSYLTQYRVAHAQRLLATTDQPILDVASECGFGSVSRFYEAFGASCGLSPRAYRLSMRVARPGNVAST</sequence>
<dbReference type="PANTHER" id="PTHR43280">
    <property type="entry name" value="ARAC-FAMILY TRANSCRIPTIONAL REGULATOR"/>
    <property type="match status" value="1"/>
</dbReference>
<dbReference type="RefSeq" id="WP_264777568.1">
    <property type="nucleotide sequence ID" value="NZ_AP026561.1"/>
</dbReference>
<evidence type="ECO:0000256" key="2">
    <source>
        <dbReference type="ARBA" id="ARBA00023125"/>
    </source>
</evidence>
<name>A0ABM8AIR6_9DEIO</name>
<dbReference type="SUPFAM" id="SSF46689">
    <property type="entry name" value="Homeodomain-like"/>
    <property type="match status" value="2"/>
</dbReference>
<protein>
    <submittedName>
        <fullName evidence="6">AraC family transcriptional regulator</fullName>
    </submittedName>
</protein>
<dbReference type="Gene3D" id="1.10.10.60">
    <property type="entry name" value="Homeodomain-like"/>
    <property type="match status" value="2"/>
</dbReference>
<organism evidence="6 7">
    <name type="scientific">Deinococcus aetherius</name>
    <dbReference type="NCBI Taxonomy" id="200252"/>
    <lineage>
        <taxon>Bacteria</taxon>
        <taxon>Thermotogati</taxon>
        <taxon>Deinococcota</taxon>
        <taxon>Deinococci</taxon>
        <taxon>Deinococcales</taxon>
        <taxon>Deinococcaceae</taxon>
        <taxon>Deinococcus</taxon>
    </lineage>
</organism>
<dbReference type="Proteomes" id="UP001064971">
    <property type="component" value="Plasmid pDAETH-1"/>
</dbReference>
<geneLocation type="plasmid" evidence="6 7">
    <name>pDAETH-1</name>
</geneLocation>
<dbReference type="PANTHER" id="PTHR43280:SF27">
    <property type="entry name" value="TRANSCRIPTIONAL REGULATOR MTLR"/>
    <property type="match status" value="1"/>
</dbReference>
<dbReference type="InterPro" id="IPR018060">
    <property type="entry name" value="HTH_AraC"/>
</dbReference>
<accession>A0ABM8AIR6</accession>
<evidence type="ECO:0000256" key="4">
    <source>
        <dbReference type="SAM" id="MobiDB-lite"/>
    </source>
</evidence>
<dbReference type="InterPro" id="IPR011051">
    <property type="entry name" value="RmlC_Cupin_sf"/>
</dbReference>
<feature type="region of interest" description="Disordered" evidence="4">
    <location>
        <begin position="1"/>
        <end position="26"/>
    </location>
</feature>